<accession>A0A7W7ZD77</accession>
<dbReference type="Pfam" id="PF02518">
    <property type="entry name" value="HATPase_c"/>
    <property type="match status" value="1"/>
</dbReference>
<keyword evidence="7" id="KW-0067">ATP-binding</keyword>
<dbReference type="SUPFAM" id="SSF55874">
    <property type="entry name" value="ATPase domain of HSP90 chaperone/DNA topoisomerase II/histidine kinase"/>
    <property type="match status" value="1"/>
</dbReference>
<dbReference type="PANTHER" id="PTHR43065:SF10">
    <property type="entry name" value="PEROXIDE STRESS-ACTIVATED HISTIDINE KINASE MAK3"/>
    <property type="match status" value="1"/>
</dbReference>
<keyword evidence="10" id="KW-0732">Signal</keyword>
<dbReference type="RefSeq" id="WP_184216714.1">
    <property type="nucleotide sequence ID" value="NZ_JACHIP010000003.1"/>
</dbReference>
<dbReference type="InterPro" id="IPR036097">
    <property type="entry name" value="HisK_dim/P_sf"/>
</dbReference>
<keyword evidence="5" id="KW-0547">Nucleotide-binding</keyword>
<dbReference type="Pfam" id="PF00989">
    <property type="entry name" value="PAS"/>
    <property type="match status" value="1"/>
</dbReference>
<keyword evidence="9" id="KW-1133">Transmembrane helix</keyword>
<keyword evidence="4" id="KW-0808">Transferase</keyword>
<dbReference type="CDD" id="cd00082">
    <property type="entry name" value="HisKA"/>
    <property type="match status" value="1"/>
</dbReference>
<feature type="domain" description="PAS" evidence="12">
    <location>
        <begin position="627"/>
        <end position="670"/>
    </location>
</feature>
<dbReference type="SMART" id="SM00065">
    <property type="entry name" value="GAF"/>
    <property type="match status" value="1"/>
</dbReference>
<dbReference type="GO" id="GO:0005524">
    <property type="term" value="F:ATP binding"/>
    <property type="evidence" value="ECO:0007669"/>
    <property type="project" value="UniProtKB-KW"/>
</dbReference>
<dbReference type="EC" id="2.7.13.3" evidence="2"/>
<evidence type="ECO:0000256" key="5">
    <source>
        <dbReference type="ARBA" id="ARBA00022741"/>
    </source>
</evidence>
<reference evidence="13 14" key="1">
    <citation type="submission" date="2020-08" db="EMBL/GenBank/DDBJ databases">
        <title>Genomic Encyclopedia of Type Strains, Phase IV (KMG-V): Genome sequencing to study the core and pangenomes of soil and plant-associated prokaryotes.</title>
        <authorList>
            <person name="Whitman W."/>
        </authorList>
    </citation>
    <scope>NUCLEOTIDE SEQUENCE [LARGE SCALE GENOMIC DNA]</scope>
    <source>
        <strain evidence="13 14">M8UP14</strain>
    </source>
</reference>
<evidence type="ECO:0000313" key="13">
    <source>
        <dbReference type="EMBL" id="MBB5057667.1"/>
    </source>
</evidence>
<dbReference type="PROSITE" id="PS51257">
    <property type="entry name" value="PROKAR_LIPOPROTEIN"/>
    <property type="match status" value="1"/>
</dbReference>
<feature type="transmembrane region" description="Helical" evidence="9">
    <location>
        <begin position="270"/>
        <end position="286"/>
    </location>
</feature>
<dbReference type="SUPFAM" id="SSF50156">
    <property type="entry name" value="PDZ domain-like"/>
    <property type="match status" value="1"/>
</dbReference>
<dbReference type="InterPro" id="IPR003594">
    <property type="entry name" value="HATPase_dom"/>
</dbReference>
<evidence type="ECO:0000259" key="12">
    <source>
        <dbReference type="PROSITE" id="PS50112"/>
    </source>
</evidence>
<feature type="transmembrane region" description="Helical" evidence="9">
    <location>
        <begin position="231"/>
        <end position="250"/>
    </location>
</feature>
<evidence type="ECO:0000256" key="10">
    <source>
        <dbReference type="SAM" id="SignalP"/>
    </source>
</evidence>
<dbReference type="SMART" id="SM00091">
    <property type="entry name" value="PAS"/>
    <property type="match status" value="1"/>
</dbReference>
<dbReference type="EMBL" id="JACHIP010000003">
    <property type="protein sequence ID" value="MBB5057667.1"/>
    <property type="molecule type" value="Genomic_DNA"/>
</dbReference>
<dbReference type="InterPro" id="IPR013767">
    <property type="entry name" value="PAS_fold"/>
</dbReference>
<dbReference type="Gene3D" id="3.30.565.10">
    <property type="entry name" value="Histidine kinase-like ATPase, C-terminal domain"/>
    <property type="match status" value="1"/>
</dbReference>
<dbReference type="InterPro" id="IPR035965">
    <property type="entry name" value="PAS-like_dom_sf"/>
</dbReference>
<feature type="transmembrane region" description="Helical" evidence="9">
    <location>
        <begin position="135"/>
        <end position="153"/>
    </location>
</feature>
<dbReference type="NCBIfam" id="TIGR00229">
    <property type="entry name" value="sensory_box"/>
    <property type="match status" value="1"/>
</dbReference>
<comment type="catalytic activity">
    <reaction evidence="1">
        <text>ATP + protein L-histidine = ADP + protein N-phospho-L-histidine.</text>
        <dbReference type="EC" id="2.7.13.3"/>
    </reaction>
</comment>
<keyword evidence="14" id="KW-1185">Reference proteome</keyword>
<dbReference type="AlphaFoldDB" id="A0A7W7ZD77"/>
<feature type="transmembrane region" description="Helical" evidence="9">
    <location>
        <begin position="189"/>
        <end position="210"/>
    </location>
</feature>
<dbReference type="CDD" id="cd00130">
    <property type="entry name" value="PAS"/>
    <property type="match status" value="1"/>
</dbReference>
<dbReference type="InterPro" id="IPR029016">
    <property type="entry name" value="GAF-like_dom_sf"/>
</dbReference>
<dbReference type="Pfam" id="PF00512">
    <property type="entry name" value="HisKA"/>
    <property type="match status" value="1"/>
</dbReference>
<dbReference type="SUPFAM" id="SSF55785">
    <property type="entry name" value="PYP-like sensor domain (PAS domain)"/>
    <property type="match status" value="1"/>
</dbReference>
<dbReference type="Proteomes" id="UP000540989">
    <property type="component" value="Unassembled WGS sequence"/>
</dbReference>
<dbReference type="Gene3D" id="3.30.450.20">
    <property type="entry name" value="PAS domain"/>
    <property type="match status" value="1"/>
</dbReference>
<sequence length="1003" mass="111181">MQQATRTRALVIALALATMAACLFAGFNISQENSFDIPTDGVRWLEAPGGLRAERVPADSPGYRAGIRTGDILQSVNEHPTPRLAVFEREIFRGGIWSHSTYSITRPIHHADAPDTAAKLEIQVIVEPTDRSINLGLRLIAVVYLCIGLYVLFRRWTAPKSLHFFVFCLASFVLYAFRYTGELDLLDSVIFWGNAVALAVQPALFLHFAVDFSGSDDQNDRYRIRRRAIGALLYLPGAALVFLQVYAQQYWSATGELLNRLNQFFVGYQGLYYVIAAAVFVWRYVHARSPLERQQLKWLTRGTLVAFAPYTLLNVLPLIFDFQVPGLLLKLSAACLVILPLTFSWAIIRYRLMDVDLIFKRGVTYTIATAALVGLYFGVVAIVSELVRSRVPNLGVWGLMAAVIATGLVFDPLKRAVQSRVDRVFDRKRFDYRETLVDFGRSLNSQTDLNALVSSIVERLPQTLLVTRVAVFLATEDTTHSAKKRFELTASHGLTTLTPSDPAASREQQVKALRALDLGFLDFDRRDANNHLFLENPQQALTLPESQQLAAQRLDLNYYLPCRVANREGFGTRTVAIIGLGRTNDGDFLSSEDMEVLESLAGYIGIAIQNAQLYRSLQQKAAEYERLTEFHENIVESINIGIFAVDLDDRITSWNAQMESLYGRPRSEALLQPLDAIFPLEFLARYNSVRALGENGSSEADQGTHTLYKFPISLPTGETRTANIAIAPLVTRSFRTVGRIVLVDDITDRTELETQLTQSEKLSSIGLLAAGVAHEVNTPLAVISSYTQMLSKQLRDDTRLAPVLEKITQQTFRASEIVNGLLNFSRTSGSEFTAIDLNSLVHDTLVLLEHQLKTAQVKVETDLSASLPAMNGNQGKLQQVILNLMLNARDAMHGTPSARLHISTEISNSRICLRIKDSGAGIEREHLHRIFDPFFTTKVKPQPGQHKGTGLGLAVTYGIMQEHGGKISVDSEVGVGTTFTLDFPAPAATPAASQPQIATASYS</sequence>
<dbReference type="InterPro" id="IPR036034">
    <property type="entry name" value="PDZ_sf"/>
</dbReference>
<dbReference type="SUPFAM" id="SSF55781">
    <property type="entry name" value="GAF domain-like"/>
    <property type="match status" value="2"/>
</dbReference>
<dbReference type="SMART" id="SM00388">
    <property type="entry name" value="HisKA"/>
    <property type="match status" value="1"/>
</dbReference>
<dbReference type="InterPro" id="IPR005467">
    <property type="entry name" value="His_kinase_dom"/>
</dbReference>
<evidence type="ECO:0000259" key="11">
    <source>
        <dbReference type="PROSITE" id="PS50109"/>
    </source>
</evidence>
<proteinExistence type="predicted"/>
<evidence type="ECO:0000256" key="4">
    <source>
        <dbReference type="ARBA" id="ARBA00022679"/>
    </source>
</evidence>
<comment type="caution">
    <text evidence="13">The sequence shown here is derived from an EMBL/GenBank/DDBJ whole genome shotgun (WGS) entry which is preliminary data.</text>
</comment>
<feature type="transmembrane region" description="Helical" evidence="9">
    <location>
        <begin position="160"/>
        <end position="177"/>
    </location>
</feature>
<dbReference type="PRINTS" id="PR00344">
    <property type="entry name" value="BCTRLSENSOR"/>
</dbReference>
<evidence type="ECO:0000256" key="2">
    <source>
        <dbReference type="ARBA" id="ARBA00012438"/>
    </source>
</evidence>
<evidence type="ECO:0000256" key="1">
    <source>
        <dbReference type="ARBA" id="ARBA00000085"/>
    </source>
</evidence>
<dbReference type="InterPro" id="IPR003661">
    <property type="entry name" value="HisK_dim/P_dom"/>
</dbReference>
<organism evidence="13 14">
    <name type="scientific">Granulicella aggregans</name>
    <dbReference type="NCBI Taxonomy" id="474949"/>
    <lineage>
        <taxon>Bacteria</taxon>
        <taxon>Pseudomonadati</taxon>
        <taxon>Acidobacteriota</taxon>
        <taxon>Terriglobia</taxon>
        <taxon>Terriglobales</taxon>
        <taxon>Acidobacteriaceae</taxon>
        <taxon>Granulicella</taxon>
    </lineage>
</organism>
<evidence type="ECO:0000256" key="9">
    <source>
        <dbReference type="SAM" id="Phobius"/>
    </source>
</evidence>
<dbReference type="SMART" id="SM00387">
    <property type="entry name" value="HATPase_c"/>
    <property type="match status" value="1"/>
</dbReference>
<protein>
    <recommendedName>
        <fullName evidence="2">histidine kinase</fullName>
        <ecNumber evidence="2">2.7.13.3</ecNumber>
    </recommendedName>
</protein>
<feature type="transmembrane region" description="Helical" evidence="9">
    <location>
        <begin position="298"/>
        <end position="319"/>
    </location>
</feature>
<feature type="signal peptide" evidence="10">
    <location>
        <begin position="1"/>
        <end position="25"/>
    </location>
</feature>
<feature type="domain" description="Histidine kinase" evidence="11">
    <location>
        <begin position="771"/>
        <end position="987"/>
    </location>
</feature>
<evidence type="ECO:0000256" key="7">
    <source>
        <dbReference type="ARBA" id="ARBA00022840"/>
    </source>
</evidence>
<evidence type="ECO:0000256" key="3">
    <source>
        <dbReference type="ARBA" id="ARBA00022553"/>
    </source>
</evidence>
<dbReference type="InterPro" id="IPR000014">
    <property type="entry name" value="PAS"/>
</dbReference>
<dbReference type="InterPro" id="IPR036890">
    <property type="entry name" value="HATPase_C_sf"/>
</dbReference>
<keyword evidence="8" id="KW-0902">Two-component regulatory system</keyword>
<keyword evidence="6" id="KW-0418">Kinase</keyword>
<dbReference type="SUPFAM" id="SSF47384">
    <property type="entry name" value="Homodimeric domain of signal transducing histidine kinase"/>
    <property type="match status" value="1"/>
</dbReference>
<evidence type="ECO:0000256" key="8">
    <source>
        <dbReference type="ARBA" id="ARBA00023012"/>
    </source>
</evidence>
<dbReference type="GO" id="GO:0006355">
    <property type="term" value="P:regulation of DNA-templated transcription"/>
    <property type="evidence" value="ECO:0007669"/>
    <property type="project" value="InterPro"/>
</dbReference>
<keyword evidence="3" id="KW-0597">Phosphoprotein</keyword>
<feature type="chain" id="PRO_5030545994" description="histidine kinase" evidence="10">
    <location>
        <begin position="26"/>
        <end position="1003"/>
    </location>
</feature>
<dbReference type="PROSITE" id="PS50109">
    <property type="entry name" value="HIS_KIN"/>
    <property type="match status" value="1"/>
</dbReference>
<evidence type="ECO:0000313" key="14">
    <source>
        <dbReference type="Proteomes" id="UP000540989"/>
    </source>
</evidence>
<dbReference type="PANTHER" id="PTHR43065">
    <property type="entry name" value="SENSOR HISTIDINE KINASE"/>
    <property type="match status" value="1"/>
</dbReference>
<dbReference type="PROSITE" id="PS50112">
    <property type="entry name" value="PAS"/>
    <property type="match status" value="1"/>
</dbReference>
<dbReference type="InterPro" id="IPR004358">
    <property type="entry name" value="Sig_transdc_His_kin-like_C"/>
</dbReference>
<feature type="transmembrane region" description="Helical" evidence="9">
    <location>
        <begin position="362"/>
        <end position="382"/>
    </location>
</feature>
<dbReference type="Gene3D" id="1.10.287.130">
    <property type="match status" value="1"/>
</dbReference>
<keyword evidence="9" id="KW-0812">Transmembrane</keyword>
<name>A0A7W7ZD77_9BACT</name>
<evidence type="ECO:0000256" key="6">
    <source>
        <dbReference type="ARBA" id="ARBA00022777"/>
    </source>
</evidence>
<gene>
    <name evidence="13" type="ORF">HDF16_002373</name>
</gene>
<keyword evidence="9" id="KW-0472">Membrane</keyword>
<feature type="transmembrane region" description="Helical" evidence="9">
    <location>
        <begin position="331"/>
        <end position="350"/>
    </location>
</feature>
<dbReference type="Gene3D" id="3.30.450.40">
    <property type="match status" value="1"/>
</dbReference>
<dbReference type="GO" id="GO:0000155">
    <property type="term" value="F:phosphorelay sensor kinase activity"/>
    <property type="evidence" value="ECO:0007669"/>
    <property type="project" value="InterPro"/>
</dbReference>
<dbReference type="InterPro" id="IPR003018">
    <property type="entry name" value="GAF"/>
</dbReference>